<dbReference type="Pfam" id="PF00432">
    <property type="entry name" value="Prenyltrans"/>
    <property type="match status" value="1"/>
</dbReference>
<keyword evidence="8 9" id="KW-0862">Zinc</keyword>
<dbReference type="EMBL" id="HBFQ01035346">
    <property type="protein sequence ID" value="CAD8850587.1"/>
    <property type="molecule type" value="Transcribed_RNA"/>
</dbReference>
<gene>
    <name evidence="11" type="ORF">NSCI0253_LOCUS24937</name>
</gene>
<evidence type="ECO:0000256" key="6">
    <source>
        <dbReference type="ARBA" id="ARBA00022723"/>
    </source>
</evidence>
<dbReference type="GO" id="GO:0008270">
    <property type="term" value="F:zinc ion binding"/>
    <property type="evidence" value="ECO:0007669"/>
    <property type="project" value="UniProtKB-UniRule"/>
</dbReference>
<proteinExistence type="inferred from homology"/>
<evidence type="ECO:0000256" key="9">
    <source>
        <dbReference type="RuleBase" id="RU365056"/>
    </source>
</evidence>
<organism evidence="11">
    <name type="scientific">Noctiluca scintillans</name>
    <name type="common">Sea sparkle</name>
    <name type="synonym">Red tide dinoflagellate</name>
    <dbReference type="NCBI Taxonomy" id="2966"/>
    <lineage>
        <taxon>Eukaryota</taxon>
        <taxon>Sar</taxon>
        <taxon>Alveolata</taxon>
        <taxon>Dinophyceae</taxon>
        <taxon>Noctilucales</taxon>
        <taxon>Noctilucaceae</taxon>
        <taxon>Noctiluca</taxon>
    </lineage>
</organism>
<keyword evidence="6 9" id="KW-0479">Metal-binding</keyword>
<keyword evidence="4 9" id="KW-0637">Prenyltransferase</keyword>
<dbReference type="InterPro" id="IPR001330">
    <property type="entry name" value="Prenyltrans"/>
</dbReference>
<feature type="domain" description="Prenyltransferase alpha-alpha toroid" evidence="10">
    <location>
        <begin position="41"/>
        <end position="360"/>
    </location>
</feature>
<dbReference type="InterPro" id="IPR026872">
    <property type="entry name" value="FTB"/>
</dbReference>
<evidence type="ECO:0000256" key="5">
    <source>
        <dbReference type="ARBA" id="ARBA00022679"/>
    </source>
</evidence>
<keyword evidence="7" id="KW-0677">Repeat</keyword>
<sequence length="403" mass="44363">MAEQGIIDDVPTITSKDQQKTERDVVRFFKSFLIGNEDIRLNRELHVGWCQRGLLQLPTNFAGLDASRPWFVFWISHSLEMLGAYDDILWAPKVASFIHHCEHAEGGVGGGPLQLAHLAPTYAATSAMIIAGGPAYSAIDRAKVYKFLMRMKDEGGGFKMHDEGEIDMRGTYCAVAVASMLHILTDDLMKGVADYVLRCQTWEGGIAGEEGLEAHGGYTYCGLAALCIIGQAHVLDLDALLNWAAHRQMTLEGGFQGRTNKLVDSCYSFWQGAIFPLVQEAFRQVGRWLPDGEWYAPKALQMYVLLACQHHGGGLRDKPNKSADFYHTCYALSGVAASQDTTVAGHASNKLDAIDVFYNVLREKSDRKVAFFESLPPLEVDGQTLSCGEGSGVIKARAHRLQT</sequence>
<name>A0A7S1F983_NOCSC</name>
<comment type="subunit">
    <text evidence="9">Heterodimer of an alpha and a beta subunit.</text>
</comment>
<dbReference type="CDD" id="cd02893">
    <property type="entry name" value="FTase"/>
    <property type="match status" value="1"/>
</dbReference>
<dbReference type="GO" id="GO:0005965">
    <property type="term" value="C:protein farnesyltransferase complex"/>
    <property type="evidence" value="ECO:0007669"/>
    <property type="project" value="UniProtKB-UniRule"/>
</dbReference>
<dbReference type="GO" id="GO:0004660">
    <property type="term" value="F:protein farnesyltransferase activity"/>
    <property type="evidence" value="ECO:0007669"/>
    <property type="project" value="UniProtKB-UniRule"/>
</dbReference>
<evidence type="ECO:0000256" key="8">
    <source>
        <dbReference type="ARBA" id="ARBA00022833"/>
    </source>
</evidence>
<evidence type="ECO:0000256" key="4">
    <source>
        <dbReference type="ARBA" id="ARBA00022602"/>
    </source>
</evidence>
<comment type="function">
    <text evidence="9">Catalyzes the transfer of a farnesyl moiety from farnesyl diphosphate to a cysteine at the fourth position from the C-terminus of several proteins. The beta subunit is responsible for peptide-binding.</text>
</comment>
<evidence type="ECO:0000259" key="10">
    <source>
        <dbReference type="Pfam" id="PF00432"/>
    </source>
</evidence>
<dbReference type="EC" id="2.5.1.58" evidence="2 9"/>
<comment type="catalytic activity">
    <reaction evidence="9">
        <text>L-cysteinyl-[protein] + (2E,6E)-farnesyl diphosphate = S-(2E,6E)-farnesyl-L-cysteinyl-[protein] + diphosphate</text>
        <dbReference type="Rhea" id="RHEA:13345"/>
        <dbReference type="Rhea" id="RHEA-COMP:10131"/>
        <dbReference type="Rhea" id="RHEA-COMP:11535"/>
        <dbReference type="ChEBI" id="CHEBI:29950"/>
        <dbReference type="ChEBI" id="CHEBI:33019"/>
        <dbReference type="ChEBI" id="CHEBI:86019"/>
        <dbReference type="ChEBI" id="CHEBI:175763"/>
    </reaction>
</comment>
<dbReference type="SUPFAM" id="SSF48239">
    <property type="entry name" value="Terpenoid cyclases/Protein prenyltransferases"/>
    <property type="match status" value="1"/>
</dbReference>
<dbReference type="PANTHER" id="PTHR11774">
    <property type="entry name" value="GERANYLGERANYL TRANSFERASE TYPE BETA SUBUNIT"/>
    <property type="match status" value="1"/>
</dbReference>
<dbReference type="InterPro" id="IPR008930">
    <property type="entry name" value="Terpenoid_cyclase/PrenylTrfase"/>
</dbReference>
<keyword evidence="5 9" id="KW-0808">Transferase</keyword>
<comment type="similarity">
    <text evidence="1 9">Belongs to the protein prenyltransferase subunit beta family.</text>
</comment>
<evidence type="ECO:0000313" key="11">
    <source>
        <dbReference type="EMBL" id="CAD8850587.1"/>
    </source>
</evidence>
<dbReference type="Gene3D" id="1.50.10.20">
    <property type="match status" value="1"/>
</dbReference>
<evidence type="ECO:0000256" key="3">
    <source>
        <dbReference type="ARBA" id="ARBA00015798"/>
    </source>
</evidence>
<comment type="cofactor">
    <cofactor evidence="9">
        <name>Zn(2+)</name>
        <dbReference type="ChEBI" id="CHEBI:29105"/>
    </cofactor>
    <text evidence="9">Binds 1 zinc ion per subunit.</text>
</comment>
<reference evidence="11" key="1">
    <citation type="submission" date="2021-01" db="EMBL/GenBank/DDBJ databases">
        <authorList>
            <person name="Corre E."/>
            <person name="Pelletier E."/>
            <person name="Niang G."/>
            <person name="Scheremetjew M."/>
            <person name="Finn R."/>
            <person name="Kale V."/>
            <person name="Holt S."/>
            <person name="Cochrane G."/>
            <person name="Meng A."/>
            <person name="Brown T."/>
            <person name="Cohen L."/>
        </authorList>
    </citation>
    <scope>NUCLEOTIDE SEQUENCE</scope>
</reference>
<dbReference type="AlphaFoldDB" id="A0A7S1F983"/>
<dbReference type="InterPro" id="IPR045089">
    <property type="entry name" value="PGGT1B-like"/>
</dbReference>
<protein>
    <recommendedName>
        <fullName evidence="3 9">Protein farnesyltransferase subunit beta</fullName>
        <shortName evidence="9">FTase-beta</shortName>
        <ecNumber evidence="2 9">2.5.1.58</ecNumber>
    </recommendedName>
</protein>
<dbReference type="GO" id="GO:0097354">
    <property type="term" value="P:prenylation"/>
    <property type="evidence" value="ECO:0007669"/>
    <property type="project" value="UniProtKB-UniRule"/>
</dbReference>
<evidence type="ECO:0000256" key="7">
    <source>
        <dbReference type="ARBA" id="ARBA00022737"/>
    </source>
</evidence>
<evidence type="ECO:0000256" key="1">
    <source>
        <dbReference type="ARBA" id="ARBA00010497"/>
    </source>
</evidence>
<dbReference type="PANTHER" id="PTHR11774:SF6">
    <property type="entry name" value="PROTEIN FARNESYLTRANSFERASE SUBUNIT BETA"/>
    <property type="match status" value="1"/>
</dbReference>
<evidence type="ECO:0000256" key="2">
    <source>
        <dbReference type="ARBA" id="ARBA00012702"/>
    </source>
</evidence>
<accession>A0A7S1F983</accession>